<proteinExistence type="predicted"/>
<keyword evidence="2" id="KW-0472">Membrane</keyword>
<feature type="transmembrane region" description="Helical" evidence="2">
    <location>
        <begin position="117"/>
        <end position="150"/>
    </location>
</feature>
<dbReference type="InterPro" id="IPR012551">
    <property type="entry name" value="DUF1707_SHOCT-like"/>
</dbReference>
<dbReference type="AlphaFoldDB" id="A0A4R4Q4I3"/>
<evidence type="ECO:0000313" key="4">
    <source>
        <dbReference type="EMBL" id="TDC30016.1"/>
    </source>
</evidence>
<dbReference type="Proteomes" id="UP000295075">
    <property type="component" value="Unassembled WGS sequence"/>
</dbReference>
<evidence type="ECO:0000259" key="3">
    <source>
        <dbReference type="Pfam" id="PF08044"/>
    </source>
</evidence>
<sequence length="172" mass="19731">MSTPQWQGPEWYDAAARNRPLRSVRSARQDRDDRGSRAARRAVRIGDSERDRAVELLGEHFVAGRLTQDEFEERSETATRARYADELEPLFEDLPVSGELQVARARHPQQFAMPSPLFLVLPFLMVGLVVTAVTLTAPWLLWGVFWVVIFSGMHRRRHFRGPFRGPGRNFSS</sequence>
<evidence type="ECO:0000256" key="1">
    <source>
        <dbReference type="SAM" id="MobiDB-lite"/>
    </source>
</evidence>
<protein>
    <submittedName>
        <fullName evidence="4">DUF1707 domain-containing protein</fullName>
    </submittedName>
</protein>
<evidence type="ECO:0000313" key="5">
    <source>
        <dbReference type="Proteomes" id="UP000295075"/>
    </source>
</evidence>
<keyword evidence="5" id="KW-1185">Reference proteome</keyword>
<keyword evidence="2" id="KW-0812">Transmembrane</keyword>
<dbReference type="EMBL" id="SMKA01000051">
    <property type="protein sequence ID" value="TDC30016.1"/>
    <property type="molecule type" value="Genomic_DNA"/>
</dbReference>
<feature type="domain" description="DUF1707" evidence="3">
    <location>
        <begin position="43"/>
        <end position="95"/>
    </location>
</feature>
<accession>A0A4R4Q4I3</accession>
<dbReference type="OrthoDB" id="3534574at2"/>
<name>A0A4R4Q4I3_9ACTN</name>
<comment type="caution">
    <text evidence="4">The sequence shown here is derived from an EMBL/GenBank/DDBJ whole genome shotgun (WGS) entry which is preliminary data.</text>
</comment>
<gene>
    <name evidence="4" type="ORF">E1261_14255</name>
</gene>
<feature type="region of interest" description="Disordered" evidence="1">
    <location>
        <begin position="1"/>
        <end position="42"/>
    </location>
</feature>
<dbReference type="Pfam" id="PF08044">
    <property type="entry name" value="DUF1707"/>
    <property type="match status" value="1"/>
</dbReference>
<feature type="compositionally biased region" description="Basic and acidic residues" evidence="1">
    <location>
        <begin position="27"/>
        <end position="36"/>
    </location>
</feature>
<organism evidence="4 5">
    <name type="scientific">Kribbella albertanoniae</name>
    <dbReference type="NCBI Taxonomy" id="1266829"/>
    <lineage>
        <taxon>Bacteria</taxon>
        <taxon>Bacillati</taxon>
        <taxon>Actinomycetota</taxon>
        <taxon>Actinomycetes</taxon>
        <taxon>Propionibacteriales</taxon>
        <taxon>Kribbellaceae</taxon>
        <taxon>Kribbella</taxon>
    </lineage>
</organism>
<reference evidence="4 5" key="1">
    <citation type="submission" date="2019-03" db="EMBL/GenBank/DDBJ databases">
        <title>Draft genome sequences of novel Actinobacteria.</title>
        <authorList>
            <person name="Sahin N."/>
            <person name="Ay H."/>
            <person name="Saygin H."/>
        </authorList>
    </citation>
    <scope>NUCLEOTIDE SEQUENCE [LARGE SCALE GENOMIC DNA]</scope>
    <source>
        <strain evidence="4 5">JCM 30547</strain>
    </source>
</reference>
<keyword evidence="2" id="KW-1133">Transmembrane helix</keyword>
<evidence type="ECO:0000256" key="2">
    <source>
        <dbReference type="SAM" id="Phobius"/>
    </source>
</evidence>
<dbReference type="RefSeq" id="WP_132406718.1">
    <property type="nucleotide sequence ID" value="NZ_SMKA01000051.1"/>
</dbReference>